<dbReference type="GO" id="GO:0006355">
    <property type="term" value="P:regulation of DNA-templated transcription"/>
    <property type="evidence" value="ECO:0007669"/>
    <property type="project" value="InterPro"/>
</dbReference>
<gene>
    <name evidence="4" type="ORF">RCOM_1060190</name>
</gene>
<feature type="compositionally biased region" description="Polar residues" evidence="2">
    <location>
        <begin position="38"/>
        <end position="47"/>
    </location>
</feature>
<dbReference type="SUPFAM" id="SSF57667">
    <property type="entry name" value="beta-beta-alpha zinc fingers"/>
    <property type="match status" value="1"/>
</dbReference>
<evidence type="ECO:0000313" key="4">
    <source>
        <dbReference type="EMBL" id="EEF33444.1"/>
    </source>
</evidence>
<reference evidence="5" key="1">
    <citation type="journal article" date="2010" name="Nat. Biotechnol.">
        <title>Draft genome sequence of the oilseed species Ricinus communis.</title>
        <authorList>
            <person name="Chan A.P."/>
            <person name="Crabtree J."/>
            <person name="Zhao Q."/>
            <person name="Lorenzi H."/>
            <person name="Orvis J."/>
            <person name="Puiu D."/>
            <person name="Melake-Berhan A."/>
            <person name="Jones K.M."/>
            <person name="Redman J."/>
            <person name="Chen G."/>
            <person name="Cahoon E.B."/>
            <person name="Gedil M."/>
            <person name="Stanke M."/>
            <person name="Haas B.J."/>
            <person name="Wortman J.R."/>
            <person name="Fraser-Liggett C.M."/>
            <person name="Ravel J."/>
            <person name="Rabinowicz P.D."/>
        </authorList>
    </citation>
    <scope>NUCLEOTIDE SEQUENCE [LARGE SCALE GENOMIC DNA]</scope>
    <source>
        <strain evidence="5">cv. Hale</strain>
    </source>
</reference>
<dbReference type="PROSITE" id="PS00028">
    <property type="entry name" value="ZINC_FINGER_C2H2_1"/>
    <property type="match status" value="1"/>
</dbReference>
<dbReference type="Pfam" id="PF13912">
    <property type="entry name" value="zf-C2H2_6"/>
    <property type="match status" value="1"/>
</dbReference>
<protein>
    <recommendedName>
        <fullName evidence="3">C2H2-type domain-containing protein</fullName>
    </recommendedName>
</protein>
<proteinExistence type="predicted"/>
<dbReference type="GO" id="GO:0008270">
    <property type="term" value="F:zinc ion binding"/>
    <property type="evidence" value="ECO:0007669"/>
    <property type="project" value="UniProtKB-KW"/>
</dbReference>
<dbReference type="STRING" id="3988.B9SSE6"/>
<dbReference type="PANTHER" id="PTHR46326">
    <property type="entry name" value="ZINC FINGER PROTEIN ZAT1-RELATED"/>
    <property type="match status" value="1"/>
</dbReference>
<dbReference type="Proteomes" id="UP000008311">
    <property type="component" value="Unassembled WGS sequence"/>
</dbReference>
<evidence type="ECO:0000313" key="5">
    <source>
        <dbReference type="Proteomes" id="UP000008311"/>
    </source>
</evidence>
<name>B9SSE6_RICCO</name>
<dbReference type="InterPro" id="IPR044303">
    <property type="entry name" value="ZAT1/4/9"/>
</dbReference>
<dbReference type="EMBL" id="EQ974113">
    <property type="protein sequence ID" value="EEF33444.1"/>
    <property type="molecule type" value="Genomic_DNA"/>
</dbReference>
<feature type="compositionally biased region" description="Low complexity" evidence="2">
    <location>
        <begin position="49"/>
        <end position="58"/>
    </location>
</feature>
<dbReference type="InParanoid" id="B9SSE6"/>
<keyword evidence="5" id="KW-1185">Reference proteome</keyword>
<evidence type="ECO:0000256" key="2">
    <source>
        <dbReference type="SAM" id="MobiDB-lite"/>
    </source>
</evidence>
<feature type="region of interest" description="Disordered" evidence="2">
    <location>
        <begin position="35"/>
        <end position="109"/>
    </location>
</feature>
<dbReference type="InterPro" id="IPR013087">
    <property type="entry name" value="Znf_C2H2_type"/>
</dbReference>
<keyword evidence="1" id="KW-0862">Zinc</keyword>
<dbReference type="PANTHER" id="PTHR46326:SF8">
    <property type="entry name" value="C2H2-LIKE ZINC FINGER PROTEIN"/>
    <property type="match status" value="1"/>
</dbReference>
<evidence type="ECO:0000256" key="1">
    <source>
        <dbReference type="PROSITE-ProRule" id="PRU00042"/>
    </source>
</evidence>
<dbReference type="PROSITE" id="PS50157">
    <property type="entry name" value="ZINC_FINGER_C2H2_2"/>
    <property type="match status" value="1"/>
</dbReference>
<organism evidence="4 5">
    <name type="scientific">Ricinus communis</name>
    <name type="common">Castor bean</name>
    <dbReference type="NCBI Taxonomy" id="3988"/>
    <lineage>
        <taxon>Eukaryota</taxon>
        <taxon>Viridiplantae</taxon>
        <taxon>Streptophyta</taxon>
        <taxon>Embryophyta</taxon>
        <taxon>Tracheophyta</taxon>
        <taxon>Spermatophyta</taxon>
        <taxon>Magnoliopsida</taxon>
        <taxon>eudicotyledons</taxon>
        <taxon>Gunneridae</taxon>
        <taxon>Pentapetalae</taxon>
        <taxon>rosids</taxon>
        <taxon>fabids</taxon>
        <taxon>Malpighiales</taxon>
        <taxon>Euphorbiaceae</taxon>
        <taxon>Acalyphoideae</taxon>
        <taxon>Acalypheae</taxon>
        <taxon>Ricinus</taxon>
    </lineage>
</organism>
<dbReference type="AlphaFoldDB" id="B9SSE6"/>
<accession>B9SSE6</accession>
<keyword evidence="1" id="KW-0863">Zinc-finger</keyword>
<dbReference type="InterPro" id="IPR036236">
    <property type="entry name" value="Znf_C2H2_sf"/>
</dbReference>
<feature type="domain" description="C2H2-type" evidence="3">
    <location>
        <begin position="4"/>
        <end position="31"/>
    </location>
</feature>
<dbReference type="eggNOG" id="KOG1721">
    <property type="taxonomic scope" value="Eukaryota"/>
</dbReference>
<evidence type="ECO:0000259" key="3">
    <source>
        <dbReference type="PROSITE" id="PS50157"/>
    </source>
</evidence>
<keyword evidence="1" id="KW-0479">Metal-binding</keyword>
<feature type="compositionally biased region" description="Basic and acidic residues" evidence="2">
    <location>
        <begin position="59"/>
        <end position="79"/>
    </location>
</feature>
<sequence>MERHKCKLCTRTFANGRALGGHMKAHLATLPLPPRTTAIHQQQQQLGAESASSSYSSSGEEHEHEHEQEMNSFEVEEKALVYGLRENPKRNLNLPAPIDDDDYSVVSDA</sequence>